<keyword evidence="1" id="KW-0175">Coiled coil</keyword>
<evidence type="ECO:0000256" key="1">
    <source>
        <dbReference type="SAM" id="Coils"/>
    </source>
</evidence>
<reference evidence="2 3" key="1">
    <citation type="submission" date="2019-09" db="EMBL/GenBank/DDBJ databases">
        <title>Hydrogenophaga aromatica sp. nov., isolated from a para-xylene-degrading enrichment culture.</title>
        <authorList>
            <person name="Tancsics A."/>
            <person name="Banerjee S."/>
        </authorList>
    </citation>
    <scope>NUCLEOTIDE SEQUENCE [LARGE SCALE GENOMIC DNA]</scope>
    <source>
        <strain evidence="2 3">D2P1</strain>
    </source>
</reference>
<protein>
    <submittedName>
        <fullName evidence="2">Uncharacterized protein</fullName>
    </submittedName>
</protein>
<gene>
    <name evidence="2" type="ORF">F3K02_09245</name>
</gene>
<keyword evidence="3" id="KW-1185">Reference proteome</keyword>
<dbReference type="RefSeq" id="WP_177135279.1">
    <property type="nucleotide sequence ID" value="NZ_VYGV01000006.1"/>
</dbReference>
<dbReference type="SUPFAM" id="SSF64593">
    <property type="entry name" value="Intermediate filament protein, coiled coil region"/>
    <property type="match status" value="1"/>
</dbReference>
<feature type="coiled-coil region" evidence="1">
    <location>
        <begin position="11"/>
        <end position="52"/>
    </location>
</feature>
<dbReference type="AlphaFoldDB" id="A0A7Y8GV30"/>
<accession>A0A7Y8GV30</accession>
<comment type="caution">
    <text evidence="2">The sequence shown here is derived from an EMBL/GenBank/DDBJ whole genome shotgun (WGS) entry which is preliminary data.</text>
</comment>
<sequence>MPTDAQRRNLASAHHADVKALSERIALLEQQLAEAKRQMESQKDEWLAWEAKRAALELGAARYRQLAKGEPLTVVVPTPTDEKPSRKVTIIYGPNSEPGYAEALGMAIDAAITSTQEQTA</sequence>
<dbReference type="EMBL" id="VYGV01000006">
    <property type="protein sequence ID" value="NWF45430.1"/>
    <property type="molecule type" value="Genomic_DNA"/>
</dbReference>
<proteinExistence type="predicted"/>
<organism evidence="2 3">
    <name type="scientific">Hydrogenophaga aromaticivorans</name>
    <dbReference type="NCBI Taxonomy" id="2610898"/>
    <lineage>
        <taxon>Bacteria</taxon>
        <taxon>Pseudomonadati</taxon>
        <taxon>Pseudomonadota</taxon>
        <taxon>Betaproteobacteria</taxon>
        <taxon>Burkholderiales</taxon>
        <taxon>Comamonadaceae</taxon>
        <taxon>Hydrogenophaga</taxon>
    </lineage>
</organism>
<name>A0A7Y8GV30_9BURK</name>
<evidence type="ECO:0000313" key="2">
    <source>
        <dbReference type="EMBL" id="NWF45430.1"/>
    </source>
</evidence>
<dbReference type="Proteomes" id="UP000545507">
    <property type="component" value="Unassembled WGS sequence"/>
</dbReference>
<evidence type="ECO:0000313" key="3">
    <source>
        <dbReference type="Proteomes" id="UP000545507"/>
    </source>
</evidence>